<dbReference type="PANTHER" id="PTHR45672:SF3">
    <property type="entry name" value="THIOREDOXIN DOMAIN-CONTAINING PROTEIN 5"/>
    <property type="match status" value="1"/>
</dbReference>
<dbReference type="CDD" id="cd02961">
    <property type="entry name" value="PDI_a_family"/>
    <property type="match status" value="1"/>
</dbReference>
<dbReference type="InterPro" id="IPR051063">
    <property type="entry name" value="PDI"/>
</dbReference>
<accession>A0ABR2HU95</accession>
<protein>
    <recommendedName>
        <fullName evidence="5">Thioredoxin domain-containing protein</fullName>
    </recommendedName>
</protein>
<gene>
    <name evidence="6" type="ORF">M9Y10_017383</name>
</gene>
<dbReference type="Proteomes" id="UP001470230">
    <property type="component" value="Unassembled WGS sequence"/>
</dbReference>
<keyword evidence="3" id="KW-0812">Transmembrane</keyword>
<organism evidence="6 7">
    <name type="scientific">Tritrichomonas musculus</name>
    <dbReference type="NCBI Taxonomy" id="1915356"/>
    <lineage>
        <taxon>Eukaryota</taxon>
        <taxon>Metamonada</taxon>
        <taxon>Parabasalia</taxon>
        <taxon>Tritrichomonadida</taxon>
        <taxon>Tritrichomonadidae</taxon>
        <taxon>Tritrichomonas</taxon>
    </lineage>
</organism>
<keyword evidence="3" id="KW-1133">Transmembrane helix</keyword>
<keyword evidence="2 4" id="KW-0732">Signal</keyword>
<sequence length="407" mass="47136">MLLFYFIFGLTSLEFILNDQNIEELANISMITPVFILFRSPYCPHCQKVAPIWQLLAIKYNGVNGIVVADVDCIASPKACKYFMDVHSYPTFAIISKNISSKTMVDRSLEAWTSLVEKIISFGANYRCNIWLEQTDKYPLFVLTTPKGSEETCDDILEIIKQVPKSKGLIYANPNGTEYSCQVNMNAERSYIYSNQTNSTVFIPFIKEFLFHPFGDWDISEAIESDRRIAFFIYDDKRSLKRFNDIIFNQSTEYVFGGIKYENFNDMYPKIELEKSELPALGISNYQHSRFLLMTNVKPNDELYIKLSQIASGEEKNMTFKMDKIMKLRQSILEGKPIYADPHTYLTIGIVILVIFLIWKLFFNHTQKIGKEIRHRNMALSKAFHELKLLFHDKCSNKGQKTPTSLL</sequence>
<name>A0ABR2HU95_9EUKA</name>
<evidence type="ECO:0000256" key="4">
    <source>
        <dbReference type="SAM" id="SignalP"/>
    </source>
</evidence>
<dbReference type="InterPro" id="IPR013766">
    <property type="entry name" value="Thioredoxin_domain"/>
</dbReference>
<keyword evidence="3" id="KW-0472">Membrane</keyword>
<evidence type="ECO:0000259" key="5">
    <source>
        <dbReference type="PROSITE" id="PS51352"/>
    </source>
</evidence>
<proteinExistence type="inferred from homology"/>
<feature type="signal peptide" evidence="4">
    <location>
        <begin position="1"/>
        <end position="18"/>
    </location>
</feature>
<keyword evidence="7" id="KW-1185">Reference proteome</keyword>
<dbReference type="PROSITE" id="PS00195">
    <property type="entry name" value="GLUTAREDOXIN_1"/>
    <property type="match status" value="1"/>
</dbReference>
<evidence type="ECO:0000256" key="2">
    <source>
        <dbReference type="ARBA" id="ARBA00022729"/>
    </source>
</evidence>
<dbReference type="Pfam" id="PF00085">
    <property type="entry name" value="Thioredoxin"/>
    <property type="match status" value="1"/>
</dbReference>
<feature type="domain" description="Thioredoxin" evidence="5">
    <location>
        <begin position="6"/>
        <end position="121"/>
    </location>
</feature>
<evidence type="ECO:0000313" key="7">
    <source>
        <dbReference type="Proteomes" id="UP001470230"/>
    </source>
</evidence>
<comment type="caution">
    <text evidence="6">The sequence shown here is derived from an EMBL/GenBank/DDBJ whole genome shotgun (WGS) entry which is preliminary data.</text>
</comment>
<dbReference type="PROSITE" id="PS51352">
    <property type="entry name" value="THIOREDOXIN_2"/>
    <property type="match status" value="1"/>
</dbReference>
<dbReference type="PANTHER" id="PTHR45672">
    <property type="entry name" value="PROTEIN DISULFIDE-ISOMERASE C17H9.14C-RELATED"/>
    <property type="match status" value="1"/>
</dbReference>
<feature type="chain" id="PRO_5046262730" description="Thioredoxin domain-containing protein" evidence="4">
    <location>
        <begin position="19"/>
        <end position="407"/>
    </location>
</feature>
<dbReference type="SUPFAM" id="SSF52833">
    <property type="entry name" value="Thioredoxin-like"/>
    <property type="match status" value="1"/>
</dbReference>
<comment type="similarity">
    <text evidence="1">Belongs to the protein disulfide isomerase family.</text>
</comment>
<feature type="transmembrane region" description="Helical" evidence="3">
    <location>
        <begin position="345"/>
        <end position="363"/>
    </location>
</feature>
<dbReference type="InterPro" id="IPR036249">
    <property type="entry name" value="Thioredoxin-like_sf"/>
</dbReference>
<reference evidence="6 7" key="1">
    <citation type="submission" date="2024-04" db="EMBL/GenBank/DDBJ databases">
        <title>Tritrichomonas musculus Genome.</title>
        <authorList>
            <person name="Alves-Ferreira E."/>
            <person name="Grigg M."/>
            <person name="Lorenzi H."/>
            <person name="Galac M."/>
        </authorList>
    </citation>
    <scope>NUCLEOTIDE SEQUENCE [LARGE SCALE GENOMIC DNA]</scope>
    <source>
        <strain evidence="6 7">EAF2021</strain>
    </source>
</reference>
<evidence type="ECO:0000256" key="1">
    <source>
        <dbReference type="ARBA" id="ARBA00006347"/>
    </source>
</evidence>
<dbReference type="InterPro" id="IPR011767">
    <property type="entry name" value="GLR_AS"/>
</dbReference>
<dbReference type="EMBL" id="JAPFFF010000023">
    <property type="protein sequence ID" value="KAK8852409.1"/>
    <property type="molecule type" value="Genomic_DNA"/>
</dbReference>
<evidence type="ECO:0000256" key="3">
    <source>
        <dbReference type="SAM" id="Phobius"/>
    </source>
</evidence>
<dbReference type="Gene3D" id="3.40.30.10">
    <property type="entry name" value="Glutaredoxin"/>
    <property type="match status" value="1"/>
</dbReference>
<evidence type="ECO:0000313" key="6">
    <source>
        <dbReference type="EMBL" id="KAK8852409.1"/>
    </source>
</evidence>